<protein>
    <submittedName>
        <fullName evidence="6">Enoyl-CoA hydratase/isomerase family protein</fullName>
    </submittedName>
</protein>
<gene>
    <name evidence="6" type="ORF">GNZ18_17880</name>
</gene>
<accession>A0A7K1L228</accession>
<dbReference type="EMBL" id="WOFH01000006">
    <property type="protein sequence ID" value="MUN38462.1"/>
    <property type="molecule type" value="Genomic_DNA"/>
</dbReference>
<comment type="catalytic activity">
    <reaction evidence="4">
        <text>a 4-saturated-(3S)-3-hydroxyacyl-CoA = a (3E)-enoyl-CoA + H2O</text>
        <dbReference type="Rhea" id="RHEA:20724"/>
        <dbReference type="ChEBI" id="CHEBI:15377"/>
        <dbReference type="ChEBI" id="CHEBI:58521"/>
        <dbReference type="ChEBI" id="CHEBI:137480"/>
        <dbReference type="EC" id="4.2.1.17"/>
    </reaction>
</comment>
<name>A0A7K1L228_9ACTN</name>
<evidence type="ECO:0000256" key="5">
    <source>
        <dbReference type="SAM" id="MobiDB-lite"/>
    </source>
</evidence>
<reference evidence="6 7" key="1">
    <citation type="submission" date="2019-11" db="EMBL/GenBank/DDBJ databases">
        <authorList>
            <person name="Cao P."/>
        </authorList>
    </citation>
    <scope>NUCLEOTIDE SEQUENCE [LARGE SCALE GENOMIC DNA]</scope>
    <source>
        <strain evidence="6 7">NEAU-AAG5</strain>
    </source>
</reference>
<evidence type="ECO:0000256" key="3">
    <source>
        <dbReference type="ARBA" id="ARBA00023709"/>
    </source>
</evidence>
<sequence>MSAGSADERDDDPVLVRREDGVAHAVLNRPAARNALNLPMCHRLRETFAELDADPDVRAVLLRANGPAFCAGADLRERKGRDEAWVRSRRLASFAAYEAIERCSKPVVALVQGPVVGSGGEIAMSCDFVVASDDATFRFPEPHWGTVGATQRLQRVIGKRRAKELLFTSRTMGAEEAAAVGLVARIVPAAELAEAGERLARTIADAPPLAMALTKQAIDLGAETDLANGIRIEMAAIERCLADGAWRAGVSAFDGSIRPASGEKAFPGGAGGRPPSEKQAFPGGVGGRPSSGEQTGKREGR</sequence>
<dbReference type="Pfam" id="PF00378">
    <property type="entry name" value="ECH_1"/>
    <property type="match status" value="1"/>
</dbReference>
<keyword evidence="6" id="KW-0413">Isomerase</keyword>
<proteinExistence type="inferred from homology"/>
<comment type="similarity">
    <text evidence="1">Belongs to the enoyl-CoA hydratase/isomerase family.</text>
</comment>
<dbReference type="CDD" id="cd06558">
    <property type="entry name" value="crotonase-like"/>
    <property type="match status" value="1"/>
</dbReference>
<feature type="region of interest" description="Disordered" evidence="5">
    <location>
        <begin position="257"/>
        <end position="301"/>
    </location>
</feature>
<dbReference type="InterPro" id="IPR014748">
    <property type="entry name" value="Enoyl-CoA_hydra_C"/>
</dbReference>
<dbReference type="Proteomes" id="UP000432015">
    <property type="component" value="Unassembled WGS sequence"/>
</dbReference>
<dbReference type="PANTHER" id="PTHR11941:SF54">
    <property type="entry name" value="ENOYL-COA HYDRATASE, MITOCHONDRIAL"/>
    <property type="match status" value="1"/>
</dbReference>
<dbReference type="AlphaFoldDB" id="A0A7K1L228"/>
<dbReference type="InterPro" id="IPR029045">
    <property type="entry name" value="ClpP/crotonase-like_dom_sf"/>
</dbReference>
<dbReference type="Gene3D" id="1.10.12.10">
    <property type="entry name" value="Lyase 2-enoyl-coa Hydratase, Chain A, domain 2"/>
    <property type="match status" value="1"/>
</dbReference>
<evidence type="ECO:0000313" key="6">
    <source>
        <dbReference type="EMBL" id="MUN38462.1"/>
    </source>
</evidence>
<dbReference type="GO" id="GO:0006635">
    <property type="term" value="P:fatty acid beta-oxidation"/>
    <property type="evidence" value="ECO:0007669"/>
    <property type="project" value="TreeGrafter"/>
</dbReference>
<dbReference type="Gene3D" id="3.90.226.10">
    <property type="entry name" value="2-enoyl-CoA Hydratase, Chain A, domain 1"/>
    <property type="match status" value="1"/>
</dbReference>
<dbReference type="GO" id="GO:0004300">
    <property type="term" value="F:enoyl-CoA hydratase activity"/>
    <property type="evidence" value="ECO:0007669"/>
    <property type="project" value="UniProtKB-EC"/>
</dbReference>
<keyword evidence="7" id="KW-1185">Reference proteome</keyword>
<dbReference type="InterPro" id="IPR001753">
    <property type="entry name" value="Enoyl-CoA_hydra/iso"/>
</dbReference>
<evidence type="ECO:0000256" key="2">
    <source>
        <dbReference type="ARBA" id="ARBA00023239"/>
    </source>
</evidence>
<comment type="catalytic activity">
    <reaction evidence="3">
        <text>a (3S)-3-hydroxyacyl-CoA = a (2E)-enoyl-CoA + H2O</text>
        <dbReference type="Rhea" id="RHEA:16105"/>
        <dbReference type="ChEBI" id="CHEBI:15377"/>
        <dbReference type="ChEBI" id="CHEBI:57318"/>
        <dbReference type="ChEBI" id="CHEBI:58856"/>
        <dbReference type="EC" id="4.2.1.17"/>
    </reaction>
</comment>
<keyword evidence="2" id="KW-0456">Lyase</keyword>
<dbReference type="PANTHER" id="PTHR11941">
    <property type="entry name" value="ENOYL-COA HYDRATASE-RELATED"/>
    <property type="match status" value="1"/>
</dbReference>
<dbReference type="SUPFAM" id="SSF52096">
    <property type="entry name" value="ClpP/crotonase"/>
    <property type="match status" value="1"/>
</dbReference>
<evidence type="ECO:0000256" key="4">
    <source>
        <dbReference type="ARBA" id="ARBA00023717"/>
    </source>
</evidence>
<evidence type="ECO:0000256" key="1">
    <source>
        <dbReference type="ARBA" id="ARBA00005254"/>
    </source>
</evidence>
<dbReference type="RefSeq" id="WP_156217658.1">
    <property type="nucleotide sequence ID" value="NZ_WOFH01000006.1"/>
</dbReference>
<organism evidence="6 7">
    <name type="scientific">Actinomadura litoris</name>
    <dbReference type="NCBI Taxonomy" id="2678616"/>
    <lineage>
        <taxon>Bacteria</taxon>
        <taxon>Bacillati</taxon>
        <taxon>Actinomycetota</taxon>
        <taxon>Actinomycetes</taxon>
        <taxon>Streptosporangiales</taxon>
        <taxon>Thermomonosporaceae</taxon>
        <taxon>Actinomadura</taxon>
    </lineage>
</organism>
<dbReference type="GO" id="GO:0016853">
    <property type="term" value="F:isomerase activity"/>
    <property type="evidence" value="ECO:0007669"/>
    <property type="project" value="UniProtKB-KW"/>
</dbReference>
<evidence type="ECO:0000313" key="7">
    <source>
        <dbReference type="Proteomes" id="UP000432015"/>
    </source>
</evidence>
<comment type="caution">
    <text evidence="6">The sequence shown here is derived from an EMBL/GenBank/DDBJ whole genome shotgun (WGS) entry which is preliminary data.</text>
</comment>